<name>A0AAD4SVF3_9MAGN</name>
<dbReference type="Pfam" id="PF01132">
    <property type="entry name" value="EFP"/>
    <property type="match status" value="1"/>
</dbReference>
<proteinExistence type="inferred from homology"/>
<feature type="domain" description="Translation elongation factor P/YeiP central" evidence="2">
    <location>
        <begin position="55"/>
        <end position="108"/>
    </location>
</feature>
<dbReference type="SMART" id="SM01185">
    <property type="entry name" value="EFP"/>
    <property type="match status" value="1"/>
</dbReference>
<evidence type="ECO:0000256" key="1">
    <source>
        <dbReference type="ARBA" id="ARBA00009479"/>
    </source>
</evidence>
<sequence>MEMIEVLLLIFEFLHVKPGKGAAFVRTKIRNYVTGTTVEKTFRAGISMSETDVAKETKQYTYKEGAQFVFMDLTTYGEIRLNDSDVGDKKKWLNEEVAERRNGLHYALLEGKGWS</sequence>
<accession>A0AAD4SVF3</accession>
<dbReference type="SUPFAM" id="SSF50104">
    <property type="entry name" value="Translation proteins SH3-like domain"/>
    <property type="match status" value="1"/>
</dbReference>
<dbReference type="InterPro" id="IPR012340">
    <property type="entry name" value="NA-bd_OB-fold"/>
</dbReference>
<dbReference type="EMBL" id="JAJJMB010008429">
    <property type="protein sequence ID" value="KAI3923744.1"/>
    <property type="molecule type" value="Genomic_DNA"/>
</dbReference>
<protein>
    <recommendedName>
        <fullName evidence="2">Translation elongation factor P/YeiP central domain-containing protein</fullName>
    </recommendedName>
</protein>
<dbReference type="InterPro" id="IPR013185">
    <property type="entry name" value="Transl_elong_KOW-like"/>
</dbReference>
<dbReference type="InterPro" id="IPR014722">
    <property type="entry name" value="Rib_uL2_dom2"/>
</dbReference>
<evidence type="ECO:0000313" key="4">
    <source>
        <dbReference type="Proteomes" id="UP001202328"/>
    </source>
</evidence>
<dbReference type="Gene3D" id="2.30.30.30">
    <property type="match status" value="1"/>
</dbReference>
<evidence type="ECO:0000313" key="3">
    <source>
        <dbReference type="EMBL" id="KAI3923744.1"/>
    </source>
</evidence>
<dbReference type="Gene3D" id="2.40.50.140">
    <property type="entry name" value="Nucleic acid-binding proteins"/>
    <property type="match status" value="1"/>
</dbReference>
<dbReference type="PANTHER" id="PTHR30053:SF12">
    <property type="entry name" value="ELONGATION FACTOR P (EF-P) FAMILY PROTEIN"/>
    <property type="match status" value="1"/>
</dbReference>
<dbReference type="GO" id="GO:0005737">
    <property type="term" value="C:cytoplasm"/>
    <property type="evidence" value="ECO:0007669"/>
    <property type="project" value="TreeGrafter"/>
</dbReference>
<dbReference type="InterPro" id="IPR001059">
    <property type="entry name" value="Transl_elong_P/YeiP_cen"/>
</dbReference>
<dbReference type="PANTHER" id="PTHR30053">
    <property type="entry name" value="ELONGATION FACTOR P"/>
    <property type="match status" value="1"/>
</dbReference>
<evidence type="ECO:0000259" key="2">
    <source>
        <dbReference type="SMART" id="SM01185"/>
    </source>
</evidence>
<dbReference type="SUPFAM" id="SSF50249">
    <property type="entry name" value="Nucleic acid-binding proteins"/>
    <property type="match status" value="1"/>
</dbReference>
<comment type="caution">
    <text evidence="3">The sequence shown here is derived from an EMBL/GenBank/DDBJ whole genome shotgun (WGS) entry which is preliminary data.</text>
</comment>
<keyword evidence="4" id="KW-1185">Reference proteome</keyword>
<comment type="similarity">
    <text evidence="1">Belongs to the elongation factor P family.</text>
</comment>
<organism evidence="3 4">
    <name type="scientific">Papaver atlanticum</name>
    <dbReference type="NCBI Taxonomy" id="357466"/>
    <lineage>
        <taxon>Eukaryota</taxon>
        <taxon>Viridiplantae</taxon>
        <taxon>Streptophyta</taxon>
        <taxon>Embryophyta</taxon>
        <taxon>Tracheophyta</taxon>
        <taxon>Spermatophyta</taxon>
        <taxon>Magnoliopsida</taxon>
        <taxon>Ranunculales</taxon>
        <taxon>Papaveraceae</taxon>
        <taxon>Papaveroideae</taxon>
        <taxon>Papaver</taxon>
    </lineage>
</organism>
<dbReference type="Proteomes" id="UP001202328">
    <property type="component" value="Unassembled WGS sequence"/>
</dbReference>
<dbReference type="Pfam" id="PF08207">
    <property type="entry name" value="EFP_N"/>
    <property type="match status" value="1"/>
</dbReference>
<reference evidence="3" key="1">
    <citation type="submission" date="2022-04" db="EMBL/GenBank/DDBJ databases">
        <title>A functionally conserved STORR gene fusion in Papaver species that diverged 16.8 million years ago.</title>
        <authorList>
            <person name="Catania T."/>
        </authorList>
    </citation>
    <scope>NUCLEOTIDE SEQUENCE</scope>
    <source>
        <strain evidence="3">S-188037</strain>
    </source>
</reference>
<dbReference type="AlphaFoldDB" id="A0AAD4SVF3"/>
<dbReference type="InterPro" id="IPR020599">
    <property type="entry name" value="Transl_elong_fac_P/YeiP"/>
</dbReference>
<dbReference type="GO" id="GO:0003746">
    <property type="term" value="F:translation elongation factor activity"/>
    <property type="evidence" value="ECO:0007669"/>
    <property type="project" value="InterPro"/>
</dbReference>
<gene>
    <name evidence="3" type="ORF">MKW98_011374</name>
</gene>
<dbReference type="InterPro" id="IPR008991">
    <property type="entry name" value="Translation_prot_SH3-like_sf"/>
</dbReference>